<keyword evidence="10" id="KW-1185">Reference proteome</keyword>
<evidence type="ECO:0000256" key="5">
    <source>
        <dbReference type="ARBA" id="ARBA00038359"/>
    </source>
</evidence>
<evidence type="ECO:0000313" key="9">
    <source>
        <dbReference type="EMBL" id="KAF2733385.1"/>
    </source>
</evidence>
<keyword evidence="3 7" id="KW-1133">Transmembrane helix</keyword>
<comment type="similarity">
    <text evidence="5">Belongs to the SAT4 family.</text>
</comment>
<reference evidence="9" key="1">
    <citation type="journal article" date="2020" name="Stud. Mycol.">
        <title>101 Dothideomycetes genomes: a test case for predicting lifestyles and emergence of pathogens.</title>
        <authorList>
            <person name="Haridas S."/>
            <person name="Albert R."/>
            <person name="Binder M."/>
            <person name="Bloem J."/>
            <person name="Labutti K."/>
            <person name="Salamov A."/>
            <person name="Andreopoulos B."/>
            <person name="Baker S."/>
            <person name="Barry K."/>
            <person name="Bills G."/>
            <person name="Bluhm B."/>
            <person name="Cannon C."/>
            <person name="Castanera R."/>
            <person name="Culley D."/>
            <person name="Daum C."/>
            <person name="Ezra D."/>
            <person name="Gonzalez J."/>
            <person name="Henrissat B."/>
            <person name="Kuo A."/>
            <person name="Liang C."/>
            <person name="Lipzen A."/>
            <person name="Lutzoni F."/>
            <person name="Magnuson J."/>
            <person name="Mondo S."/>
            <person name="Nolan M."/>
            <person name="Ohm R."/>
            <person name="Pangilinan J."/>
            <person name="Park H.-J."/>
            <person name="Ramirez L."/>
            <person name="Alfaro M."/>
            <person name="Sun H."/>
            <person name="Tritt A."/>
            <person name="Yoshinaga Y."/>
            <person name="Zwiers L.-H."/>
            <person name="Turgeon B."/>
            <person name="Goodwin S."/>
            <person name="Spatafora J."/>
            <person name="Crous P."/>
            <person name="Grigoriev I."/>
        </authorList>
    </citation>
    <scope>NUCLEOTIDE SEQUENCE</scope>
    <source>
        <strain evidence="9">CBS 125425</strain>
    </source>
</reference>
<feature type="transmembrane region" description="Helical" evidence="7">
    <location>
        <begin position="167"/>
        <end position="186"/>
    </location>
</feature>
<feature type="region of interest" description="Disordered" evidence="6">
    <location>
        <begin position="1"/>
        <end position="45"/>
    </location>
</feature>
<feature type="transmembrane region" description="Helical" evidence="7">
    <location>
        <begin position="134"/>
        <end position="155"/>
    </location>
</feature>
<keyword evidence="2 7" id="KW-0812">Transmembrane</keyword>
<dbReference type="Pfam" id="PF20684">
    <property type="entry name" value="Fung_rhodopsin"/>
    <property type="match status" value="1"/>
</dbReference>
<dbReference type="Proteomes" id="UP000799444">
    <property type="component" value="Unassembled WGS sequence"/>
</dbReference>
<evidence type="ECO:0000259" key="8">
    <source>
        <dbReference type="Pfam" id="PF20684"/>
    </source>
</evidence>
<feature type="transmembrane region" description="Helical" evidence="7">
    <location>
        <begin position="293"/>
        <end position="317"/>
    </location>
</feature>
<accession>A0A9P4QVT8</accession>
<protein>
    <recommendedName>
        <fullName evidence="8">Rhodopsin domain-containing protein</fullName>
    </recommendedName>
</protein>
<dbReference type="InterPro" id="IPR049326">
    <property type="entry name" value="Rhodopsin_dom_fungi"/>
</dbReference>
<feature type="transmembrane region" description="Helical" evidence="7">
    <location>
        <begin position="92"/>
        <end position="114"/>
    </location>
</feature>
<name>A0A9P4QVT8_9PLEO</name>
<evidence type="ECO:0000256" key="2">
    <source>
        <dbReference type="ARBA" id="ARBA00022692"/>
    </source>
</evidence>
<dbReference type="InterPro" id="IPR052337">
    <property type="entry name" value="SAT4-like"/>
</dbReference>
<proteinExistence type="inferred from homology"/>
<evidence type="ECO:0000256" key="1">
    <source>
        <dbReference type="ARBA" id="ARBA00004141"/>
    </source>
</evidence>
<dbReference type="OrthoDB" id="3897607at2759"/>
<dbReference type="PANTHER" id="PTHR33048">
    <property type="entry name" value="PTH11-LIKE INTEGRAL MEMBRANE PROTEIN (AFU_ORTHOLOGUE AFUA_5G11245)"/>
    <property type="match status" value="1"/>
</dbReference>
<evidence type="ECO:0000256" key="3">
    <source>
        <dbReference type="ARBA" id="ARBA00022989"/>
    </source>
</evidence>
<keyword evidence="4 7" id="KW-0472">Membrane</keyword>
<comment type="caution">
    <text evidence="9">The sequence shown here is derived from an EMBL/GenBank/DDBJ whole genome shotgun (WGS) entry which is preliminary data.</text>
</comment>
<dbReference type="PANTHER" id="PTHR33048:SF129">
    <property type="entry name" value="INTEGRAL MEMBRANE PROTEIN-RELATED"/>
    <property type="match status" value="1"/>
</dbReference>
<dbReference type="GO" id="GO:0016020">
    <property type="term" value="C:membrane"/>
    <property type="evidence" value="ECO:0007669"/>
    <property type="project" value="UniProtKB-SubCell"/>
</dbReference>
<comment type="subcellular location">
    <subcellularLocation>
        <location evidence="1">Membrane</location>
        <topology evidence="1">Multi-pass membrane protein</topology>
    </subcellularLocation>
</comment>
<dbReference type="AlphaFoldDB" id="A0A9P4QVT8"/>
<dbReference type="EMBL" id="ML996162">
    <property type="protein sequence ID" value="KAF2733385.1"/>
    <property type="molecule type" value="Genomic_DNA"/>
</dbReference>
<evidence type="ECO:0000256" key="7">
    <source>
        <dbReference type="SAM" id="Phobius"/>
    </source>
</evidence>
<feature type="transmembrane region" description="Helical" evidence="7">
    <location>
        <begin position="51"/>
        <end position="71"/>
    </location>
</feature>
<sequence>MNPGPGFESPAGLANNTDNDFNGPGNGRPDFNGPAPGSGRSFGRPDPNDTTAAPVLLGVAGMLLLISMGLLAARLWSRLRPFRRLYWDDWTVIAATLLALVNYILLSVAVVYGLGRHARFVVFQRRRTSLELIFYDQVIWYWSITLVKLSVACLLYRLKRASRRWRIFLLTIMSILLSAVIVQTVFQFTQCRPFSVYWDPRVLFAATPVKCFRRSVINTNIVAFSCVQVGADIVFSLIPIIFIRKLNRPKREKILLAMLMGLGLFASMAAIVRTLYLQQVYNTRDLFRTNVSIVLWASIEQAFGLIAATIPTLRAFLEKSVIRVGMFFYDEKSEVVVRGRLVAFGLLDSE</sequence>
<feature type="transmembrane region" description="Helical" evidence="7">
    <location>
        <begin position="254"/>
        <end position="273"/>
    </location>
</feature>
<evidence type="ECO:0000256" key="6">
    <source>
        <dbReference type="SAM" id="MobiDB-lite"/>
    </source>
</evidence>
<evidence type="ECO:0000256" key="4">
    <source>
        <dbReference type="ARBA" id="ARBA00023136"/>
    </source>
</evidence>
<feature type="transmembrane region" description="Helical" evidence="7">
    <location>
        <begin position="221"/>
        <end position="242"/>
    </location>
</feature>
<gene>
    <name evidence="9" type="ORF">EJ04DRAFT_468577</name>
</gene>
<evidence type="ECO:0000313" key="10">
    <source>
        <dbReference type="Proteomes" id="UP000799444"/>
    </source>
</evidence>
<feature type="non-terminal residue" evidence="9">
    <location>
        <position position="350"/>
    </location>
</feature>
<feature type="domain" description="Rhodopsin" evidence="8">
    <location>
        <begin position="73"/>
        <end position="318"/>
    </location>
</feature>
<organism evidence="9 10">
    <name type="scientific">Polyplosphaeria fusca</name>
    <dbReference type="NCBI Taxonomy" id="682080"/>
    <lineage>
        <taxon>Eukaryota</taxon>
        <taxon>Fungi</taxon>
        <taxon>Dikarya</taxon>
        <taxon>Ascomycota</taxon>
        <taxon>Pezizomycotina</taxon>
        <taxon>Dothideomycetes</taxon>
        <taxon>Pleosporomycetidae</taxon>
        <taxon>Pleosporales</taxon>
        <taxon>Tetraplosphaeriaceae</taxon>
        <taxon>Polyplosphaeria</taxon>
    </lineage>
</organism>